<evidence type="ECO:0000313" key="2">
    <source>
        <dbReference type="EMBL" id="PNW73633.1"/>
    </source>
</evidence>
<dbReference type="Gramene" id="PNW73633">
    <property type="protein sequence ID" value="PNW73633"/>
    <property type="gene ID" value="CHLRE_13g566626v5"/>
</dbReference>
<dbReference type="InParanoid" id="A0A2K3CZB7"/>
<protein>
    <submittedName>
        <fullName evidence="2">Uncharacterized protein</fullName>
    </submittedName>
</protein>
<dbReference type="GeneID" id="5719060"/>
<gene>
    <name evidence="2" type="ORF">CHLRE_13g566626v5</name>
</gene>
<evidence type="ECO:0000256" key="1">
    <source>
        <dbReference type="SAM" id="MobiDB-lite"/>
    </source>
</evidence>
<accession>A0A2K3CZB7</accession>
<proteinExistence type="predicted"/>
<evidence type="ECO:0000313" key="3">
    <source>
        <dbReference type="Proteomes" id="UP000006906"/>
    </source>
</evidence>
<feature type="compositionally biased region" description="Low complexity" evidence="1">
    <location>
        <begin position="33"/>
        <end position="43"/>
    </location>
</feature>
<sequence length="61" mass="6704">MARNPTADGWHTGTARRGLHAQVEARCQVGHKSGATTATASGAKRQPRRTSGRRRRRQPKL</sequence>
<dbReference type="AlphaFoldDB" id="A0A2K3CZB7"/>
<name>A0A2K3CZB7_CHLRE</name>
<feature type="region of interest" description="Disordered" evidence="1">
    <location>
        <begin position="1"/>
        <end position="61"/>
    </location>
</feature>
<organism evidence="2 3">
    <name type="scientific">Chlamydomonas reinhardtii</name>
    <name type="common">Chlamydomonas smithii</name>
    <dbReference type="NCBI Taxonomy" id="3055"/>
    <lineage>
        <taxon>Eukaryota</taxon>
        <taxon>Viridiplantae</taxon>
        <taxon>Chlorophyta</taxon>
        <taxon>core chlorophytes</taxon>
        <taxon>Chlorophyceae</taxon>
        <taxon>CS clade</taxon>
        <taxon>Chlamydomonadales</taxon>
        <taxon>Chlamydomonadaceae</taxon>
        <taxon>Chlamydomonas</taxon>
    </lineage>
</organism>
<reference evidence="2 3" key="1">
    <citation type="journal article" date="2007" name="Science">
        <title>The Chlamydomonas genome reveals the evolution of key animal and plant functions.</title>
        <authorList>
            <person name="Merchant S.S."/>
            <person name="Prochnik S.E."/>
            <person name="Vallon O."/>
            <person name="Harris E.H."/>
            <person name="Karpowicz S.J."/>
            <person name="Witman G.B."/>
            <person name="Terry A."/>
            <person name="Salamov A."/>
            <person name="Fritz-Laylin L.K."/>
            <person name="Marechal-Drouard L."/>
            <person name="Marshall W.F."/>
            <person name="Qu L.H."/>
            <person name="Nelson D.R."/>
            <person name="Sanderfoot A.A."/>
            <person name="Spalding M.H."/>
            <person name="Kapitonov V.V."/>
            <person name="Ren Q."/>
            <person name="Ferris P."/>
            <person name="Lindquist E."/>
            <person name="Shapiro H."/>
            <person name="Lucas S.M."/>
            <person name="Grimwood J."/>
            <person name="Schmutz J."/>
            <person name="Cardol P."/>
            <person name="Cerutti H."/>
            <person name="Chanfreau G."/>
            <person name="Chen C.L."/>
            <person name="Cognat V."/>
            <person name="Croft M.T."/>
            <person name="Dent R."/>
            <person name="Dutcher S."/>
            <person name="Fernandez E."/>
            <person name="Fukuzawa H."/>
            <person name="Gonzalez-Ballester D."/>
            <person name="Gonzalez-Halphen D."/>
            <person name="Hallmann A."/>
            <person name="Hanikenne M."/>
            <person name="Hippler M."/>
            <person name="Inwood W."/>
            <person name="Jabbari K."/>
            <person name="Kalanon M."/>
            <person name="Kuras R."/>
            <person name="Lefebvre P.A."/>
            <person name="Lemaire S.D."/>
            <person name="Lobanov A.V."/>
            <person name="Lohr M."/>
            <person name="Manuell A."/>
            <person name="Meier I."/>
            <person name="Mets L."/>
            <person name="Mittag M."/>
            <person name="Mittelmeier T."/>
            <person name="Moroney J.V."/>
            <person name="Moseley J."/>
            <person name="Napoli C."/>
            <person name="Nedelcu A.M."/>
            <person name="Niyogi K."/>
            <person name="Novoselov S.V."/>
            <person name="Paulsen I.T."/>
            <person name="Pazour G."/>
            <person name="Purton S."/>
            <person name="Ral J.P."/>
            <person name="Riano-Pachon D.M."/>
            <person name="Riekhof W."/>
            <person name="Rymarquis L."/>
            <person name="Schroda M."/>
            <person name="Stern D."/>
            <person name="Umen J."/>
            <person name="Willows R."/>
            <person name="Wilson N."/>
            <person name="Zimmer S.L."/>
            <person name="Allmer J."/>
            <person name="Balk J."/>
            <person name="Bisova K."/>
            <person name="Chen C.J."/>
            <person name="Elias M."/>
            <person name="Gendler K."/>
            <person name="Hauser C."/>
            <person name="Lamb M.R."/>
            <person name="Ledford H."/>
            <person name="Long J.C."/>
            <person name="Minagawa J."/>
            <person name="Page M.D."/>
            <person name="Pan J."/>
            <person name="Pootakham W."/>
            <person name="Roje S."/>
            <person name="Rose A."/>
            <person name="Stahlberg E."/>
            <person name="Terauchi A.M."/>
            <person name="Yang P."/>
            <person name="Ball S."/>
            <person name="Bowler C."/>
            <person name="Dieckmann C.L."/>
            <person name="Gladyshev V.N."/>
            <person name="Green P."/>
            <person name="Jorgensen R."/>
            <person name="Mayfield S."/>
            <person name="Mueller-Roeber B."/>
            <person name="Rajamani S."/>
            <person name="Sayre R.T."/>
            <person name="Brokstein P."/>
            <person name="Dubchak I."/>
            <person name="Goodstein D."/>
            <person name="Hornick L."/>
            <person name="Huang Y.W."/>
            <person name="Jhaveri J."/>
            <person name="Luo Y."/>
            <person name="Martinez D."/>
            <person name="Ngau W.C."/>
            <person name="Otillar B."/>
            <person name="Poliakov A."/>
            <person name="Porter A."/>
            <person name="Szajkowski L."/>
            <person name="Werner G."/>
            <person name="Zhou K."/>
            <person name="Grigoriev I.V."/>
            <person name="Rokhsar D.S."/>
            <person name="Grossman A.R."/>
        </authorList>
    </citation>
    <scope>NUCLEOTIDE SEQUENCE [LARGE SCALE GENOMIC DNA]</scope>
    <source>
        <strain evidence="3">CC-503</strain>
    </source>
</reference>
<keyword evidence="3" id="KW-1185">Reference proteome</keyword>
<dbReference type="RefSeq" id="XP_042917263.1">
    <property type="nucleotide sequence ID" value="XM_043069288.1"/>
</dbReference>
<feature type="compositionally biased region" description="Basic residues" evidence="1">
    <location>
        <begin position="45"/>
        <end position="61"/>
    </location>
</feature>
<dbReference type="KEGG" id="cre:CHLRE_13g566626v5"/>
<dbReference type="EMBL" id="CM008974">
    <property type="protein sequence ID" value="PNW73633.1"/>
    <property type="molecule type" value="Genomic_DNA"/>
</dbReference>
<dbReference type="Proteomes" id="UP000006906">
    <property type="component" value="Chromosome 13"/>
</dbReference>